<comment type="caution">
    <text evidence="9">The sequence shown here is derived from an EMBL/GenBank/DDBJ whole genome shotgun (WGS) entry which is preliminary data.</text>
</comment>
<evidence type="ECO:0000256" key="4">
    <source>
        <dbReference type="ARBA" id="ARBA00022729"/>
    </source>
</evidence>
<sequence>MKLLAAFMCVVAARKAPKKFESALEMTLDAPAIEASKDQLFCVAPPDAPAASLIFGSITWDIEFGKAGGRARAVSDDDFHEAGRSIVGKLIGAEPGNLGKELDQKLARRPLFPMPWDSCPNPFSDCVLDLSPYGNSCARVSSREPYKIKVVVDRGFPVRPLMVLAGVALLAAAHALSANVPFQYGSAVVMGEAIALCLVVLYLIRRAGGGFKSKFAAAGLYTLLVLRKGGTIVRKTLLDHWELAFVYMLVVAAASCWVVGVSRKSKNFHETVRVATKWTLRCLAVALLHNAFKAPAAQFVVYAVLVALYARTRLLKMTGKKEYYREEKTE</sequence>
<evidence type="ECO:0000313" key="9">
    <source>
        <dbReference type="EMBL" id="CAH0371661.1"/>
    </source>
</evidence>
<gene>
    <name evidence="9" type="ORF">PECAL_3P16130</name>
</gene>
<keyword evidence="6 8" id="KW-0472">Membrane</keyword>
<evidence type="ECO:0000256" key="8">
    <source>
        <dbReference type="SAM" id="Phobius"/>
    </source>
</evidence>
<dbReference type="InterPro" id="IPR019358">
    <property type="entry name" value="NEMP_fam"/>
</dbReference>
<evidence type="ECO:0000256" key="7">
    <source>
        <dbReference type="ARBA" id="ARBA00023242"/>
    </source>
</evidence>
<feature type="transmembrane region" description="Helical" evidence="8">
    <location>
        <begin position="244"/>
        <end position="263"/>
    </location>
</feature>
<dbReference type="PANTHER" id="PTHR13598">
    <property type="entry name" value="AT07567P-RELATED"/>
    <property type="match status" value="1"/>
</dbReference>
<dbReference type="GO" id="GO:0005637">
    <property type="term" value="C:nuclear inner membrane"/>
    <property type="evidence" value="ECO:0007669"/>
    <property type="project" value="UniProtKB-SubCell"/>
</dbReference>
<dbReference type="PANTHER" id="PTHR13598:SF1">
    <property type="entry name" value="AT07567P-RELATED"/>
    <property type="match status" value="1"/>
</dbReference>
<reference evidence="9" key="1">
    <citation type="submission" date="2021-11" db="EMBL/GenBank/DDBJ databases">
        <authorList>
            <consortium name="Genoscope - CEA"/>
            <person name="William W."/>
        </authorList>
    </citation>
    <scope>NUCLEOTIDE SEQUENCE</scope>
</reference>
<evidence type="ECO:0000256" key="6">
    <source>
        <dbReference type="ARBA" id="ARBA00023136"/>
    </source>
</evidence>
<evidence type="ECO:0000256" key="5">
    <source>
        <dbReference type="ARBA" id="ARBA00022989"/>
    </source>
</evidence>
<dbReference type="EMBL" id="CAKKNE010000003">
    <property type="protein sequence ID" value="CAH0371661.1"/>
    <property type="molecule type" value="Genomic_DNA"/>
</dbReference>
<evidence type="ECO:0000313" key="10">
    <source>
        <dbReference type="Proteomes" id="UP000789595"/>
    </source>
</evidence>
<proteinExistence type="inferred from homology"/>
<comment type="similarity">
    <text evidence="2">Belongs to the NEMP family.</text>
</comment>
<name>A0A8J2SJ10_9STRA</name>
<feature type="transmembrane region" description="Helical" evidence="8">
    <location>
        <begin position="184"/>
        <end position="204"/>
    </location>
</feature>
<dbReference type="Pfam" id="PF10225">
    <property type="entry name" value="NEMP"/>
    <property type="match status" value="1"/>
</dbReference>
<organism evidence="9 10">
    <name type="scientific">Pelagomonas calceolata</name>
    <dbReference type="NCBI Taxonomy" id="35677"/>
    <lineage>
        <taxon>Eukaryota</taxon>
        <taxon>Sar</taxon>
        <taxon>Stramenopiles</taxon>
        <taxon>Ochrophyta</taxon>
        <taxon>Pelagophyceae</taxon>
        <taxon>Pelagomonadales</taxon>
        <taxon>Pelagomonadaceae</taxon>
        <taxon>Pelagomonas</taxon>
    </lineage>
</organism>
<keyword evidence="3 8" id="KW-0812">Transmembrane</keyword>
<keyword evidence="7" id="KW-0539">Nucleus</keyword>
<evidence type="ECO:0000256" key="1">
    <source>
        <dbReference type="ARBA" id="ARBA00004575"/>
    </source>
</evidence>
<evidence type="ECO:0000256" key="2">
    <source>
        <dbReference type="ARBA" id="ARBA00005748"/>
    </source>
</evidence>
<keyword evidence="10" id="KW-1185">Reference proteome</keyword>
<feature type="transmembrane region" description="Helical" evidence="8">
    <location>
        <begin position="283"/>
        <end position="310"/>
    </location>
</feature>
<protein>
    <submittedName>
        <fullName evidence="9">Uncharacterized protein</fullName>
    </submittedName>
</protein>
<dbReference type="Proteomes" id="UP000789595">
    <property type="component" value="Unassembled WGS sequence"/>
</dbReference>
<dbReference type="AlphaFoldDB" id="A0A8J2SJ10"/>
<keyword evidence="5 8" id="KW-1133">Transmembrane helix</keyword>
<accession>A0A8J2SJ10</accession>
<evidence type="ECO:0000256" key="3">
    <source>
        <dbReference type="ARBA" id="ARBA00022692"/>
    </source>
</evidence>
<keyword evidence="4" id="KW-0732">Signal</keyword>
<comment type="subcellular location">
    <subcellularLocation>
        <location evidence="1">Nucleus inner membrane</location>
        <topology evidence="1">Multi-pass membrane protein</topology>
        <orientation evidence="1">Nucleoplasmic side</orientation>
    </subcellularLocation>
</comment>